<evidence type="ECO:0000313" key="5">
    <source>
        <dbReference type="Proteomes" id="UP001302349"/>
    </source>
</evidence>
<protein>
    <submittedName>
        <fullName evidence="4">Type IX secretion system sortase PorU</fullName>
    </submittedName>
</protein>
<feature type="domain" description="Gingipain" evidence="3">
    <location>
        <begin position="402"/>
        <end position="768"/>
    </location>
</feature>
<dbReference type="Gene3D" id="3.40.50.1460">
    <property type="match status" value="1"/>
</dbReference>
<keyword evidence="1 2" id="KW-0732">Signal</keyword>
<dbReference type="InterPro" id="IPR029030">
    <property type="entry name" value="Caspase-like_dom_sf"/>
</dbReference>
<keyword evidence="5" id="KW-1185">Reference proteome</keyword>
<feature type="chain" id="PRO_5047077870" evidence="2">
    <location>
        <begin position="20"/>
        <end position="1129"/>
    </location>
</feature>
<name>A0ABZ0IMX9_9BACT</name>
<organism evidence="4 5">
    <name type="scientific">Imperialibacter roseus</name>
    <dbReference type="NCBI Taxonomy" id="1324217"/>
    <lineage>
        <taxon>Bacteria</taxon>
        <taxon>Pseudomonadati</taxon>
        <taxon>Bacteroidota</taxon>
        <taxon>Cytophagia</taxon>
        <taxon>Cytophagales</taxon>
        <taxon>Flammeovirgaceae</taxon>
        <taxon>Imperialibacter</taxon>
    </lineage>
</organism>
<gene>
    <name evidence="4" type="primary">porU</name>
    <name evidence="4" type="ORF">RT717_20810</name>
</gene>
<dbReference type="RefSeq" id="WP_317488280.1">
    <property type="nucleotide sequence ID" value="NZ_CP136051.1"/>
</dbReference>
<dbReference type="Gene3D" id="3.40.50.10390">
    <property type="entry name" value="Gingipain r, domain 1"/>
    <property type="match status" value="1"/>
</dbReference>
<evidence type="ECO:0000256" key="1">
    <source>
        <dbReference type="ARBA" id="ARBA00022729"/>
    </source>
</evidence>
<feature type="signal peptide" evidence="2">
    <location>
        <begin position="1"/>
        <end position="19"/>
    </location>
</feature>
<dbReference type="NCBIfam" id="NF033707">
    <property type="entry name" value="T9SS_sortase"/>
    <property type="match status" value="1"/>
</dbReference>
<dbReference type="EMBL" id="CP136051">
    <property type="protein sequence ID" value="WOK05519.1"/>
    <property type="molecule type" value="Genomic_DNA"/>
</dbReference>
<dbReference type="SUPFAM" id="SSF52129">
    <property type="entry name" value="Caspase-like"/>
    <property type="match status" value="1"/>
</dbReference>
<accession>A0ABZ0IMX9</accession>
<evidence type="ECO:0000256" key="2">
    <source>
        <dbReference type="SAM" id="SignalP"/>
    </source>
</evidence>
<proteinExistence type="predicted"/>
<evidence type="ECO:0000259" key="3">
    <source>
        <dbReference type="Pfam" id="PF01364"/>
    </source>
</evidence>
<dbReference type="PROSITE" id="PS51257">
    <property type="entry name" value="PROKAR_LIPOPROTEIN"/>
    <property type="match status" value="1"/>
</dbReference>
<reference evidence="4 5" key="1">
    <citation type="journal article" date="2023" name="Microbiol. Resour. Announc.">
        <title>Complete Genome Sequence of Imperialibacter roseus strain P4T.</title>
        <authorList>
            <person name="Tizabi D.R."/>
            <person name="Bachvaroff T."/>
            <person name="Hill R.T."/>
        </authorList>
    </citation>
    <scope>NUCLEOTIDE SEQUENCE [LARGE SCALE GENOMIC DNA]</scope>
    <source>
        <strain evidence="4 5">P4T</strain>
    </source>
</reference>
<dbReference type="Proteomes" id="UP001302349">
    <property type="component" value="Chromosome"/>
</dbReference>
<dbReference type="InterPro" id="IPR029031">
    <property type="entry name" value="Gingipain_N_sf"/>
</dbReference>
<dbReference type="InterPro" id="IPR001769">
    <property type="entry name" value="Gingipain"/>
</dbReference>
<dbReference type="Pfam" id="PF01364">
    <property type="entry name" value="Peptidase_C25"/>
    <property type="match status" value="1"/>
</dbReference>
<evidence type="ECO:0000313" key="4">
    <source>
        <dbReference type="EMBL" id="WOK05519.1"/>
    </source>
</evidence>
<dbReference type="CDD" id="cd02258">
    <property type="entry name" value="Peptidase_C25_N"/>
    <property type="match status" value="1"/>
</dbReference>
<sequence>MKKPIILIASLITFLACRAGFGQSVLSEGQWLKIGVTEKGVYKIDRDFLQKAGVDVSAIDPGKLAMYGNGGGGMLPQKNATLRPFDLIENSVQIIGEEDGRFDASDYLLFYGNSPHEYSFETGCSCFRYERNLYSDTTYYFLRIDGAEGKRMLTRESLGSPGVKIEAYDDLFAHEVDINKLGKSGRHWQGEIFSSSGNATLTFEGGKGAYLAGTEVTMISSVVTQSFGASSFDIRVNGNAIFNQAVGARGEGDYDPLGVQRVDTIRLSASAIGSAENTSVEYTYNRFFGKTSLGYLDYFFLQGKKKLNYRQGGLIFRNKDAQGTASYSLGNAAAVDRIWDVTEPTQPINQQFSKENGVASFTVDQTNQLEFIAVDPASLKSPASAKKLLNQELKNGQVPDLVIVAHKNFLSEANRLANFRRSNGGLDVRVVTVQQVYNEFSSGMQDISAIRDYMKYLYDAVPGKLKYLLLFGDASFDYKARTENHNFVPVYESRESLDQILSFSSDDYFAFLDDHEGEWVEQTSGDHIADIGVGRLPVWTAKQAAEVVDKIIGYSTDPAGVGSWRNDLYFVADDGDFNIHLRDADRLADYVDTAYVQFNIKKIYLDAFKQVLIESKPRSPETYEAIRQAVDNGAFIINYSGHGNATVLTDERIVVYDSLVKWKNGSRLALFVTATCEFGRYDDPTVASGAEELLLNPQGGAIALLTTTRPVYAHTNYVLNQAFYLSIFSKINGEYPRLGDVIRETKNNSLRGPVNRNFALLGDPSMRLNYPAYNLKITELNGVPIDGVPDTVSAMNKVVVKGIVEDGFDQKVTDYNGKLTVNMYDKPTTFATLGDESQPTNYELWNNVVYRGKVSITQGEFSYEFVVPKNISYQQTRGKITMYAQPESGLLDGNGATIDFYLGGSKPPAFADAKSPAIQAFINDDSFRSGDRVNANPLLMVKLADESGINISGKAIGQNITYQIDEQEPVILNDYYVSNLDDFTSGTVLYPLGTLTKGKHRLKVRAFDTFSNVAENIIDFVVSEDTKVRIKNVLSFPNPATESITFRLEHDRGDHLLSISMELVDQRGAVVDKMEWQANNSGGFVESPEWNRNYNGRRIENGIYIYRLIVVDEEDLNQNIAFGKLILTN</sequence>